<dbReference type="PROSITE" id="PS01304">
    <property type="entry name" value="UBIH"/>
    <property type="match status" value="1"/>
</dbReference>
<dbReference type="InterPro" id="IPR002938">
    <property type="entry name" value="FAD-bd"/>
</dbReference>
<dbReference type="NCBIfam" id="TIGR01988">
    <property type="entry name" value="Ubi-OHases"/>
    <property type="match status" value="1"/>
</dbReference>
<evidence type="ECO:0000256" key="5">
    <source>
        <dbReference type="ARBA" id="ARBA00022827"/>
    </source>
</evidence>
<comment type="cofactor">
    <cofactor evidence="1">
        <name>FAD</name>
        <dbReference type="ChEBI" id="CHEBI:57692"/>
    </cofactor>
</comment>
<comment type="similarity">
    <text evidence="3">Belongs to the UbiH/COQ6 family.</text>
</comment>
<evidence type="ECO:0000259" key="8">
    <source>
        <dbReference type="Pfam" id="PF01494"/>
    </source>
</evidence>
<dbReference type="InterPro" id="IPR010971">
    <property type="entry name" value="UbiH/COQ6"/>
</dbReference>
<dbReference type="AlphaFoldDB" id="A0A8J7S0K4"/>
<keyword evidence="5" id="KW-0274">FAD</keyword>
<evidence type="ECO:0000256" key="2">
    <source>
        <dbReference type="ARBA" id="ARBA00004749"/>
    </source>
</evidence>
<dbReference type="GO" id="GO:0004497">
    <property type="term" value="F:monooxygenase activity"/>
    <property type="evidence" value="ECO:0007669"/>
    <property type="project" value="UniProtKB-KW"/>
</dbReference>
<proteinExistence type="inferred from homology"/>
<keyword evidence="9" id="KW-0830">Ubiquinone</keyword>
<gene>
    <name evidence="9" type="ORF">KAJ83_13910</name>
</gene>
<evidence type="ECO:0000256" key="1">
    <source>
        <dbReference type="ARBA" id="ARBA00001974"/>
    </source>
</evidence>
<accession>A0A8J7S0K4</accession>
<evidence type="ECO:0000256" key="4">
    <source>
        <dbReference type="ARBA" id="ARBA00022630"/>
    </source>
</evidence>
<evidence type="ECO:0000256" key="7">
    <source>
        <dbReference type="ARBA" id="ARBA00023033"/>
    </source>
</evidence>
<protein>
    <submittedName>
        <fullName evidence="9">UbiH/UbiF/VisC/COQ6 family ubiquinone biosynthesis hydroxylase</fullName>
    </submittedName>
</protein>
<dbReference type="GO" id="GO:0071949">
    <property type="term" value="F:FAD binding"/>
    <property type="evidence" value="ECO:0007669"/>
    <property type="project" value="InterPro"/>
</dbReference>
<organism evidence="9 10">
    <name type="scientific">Marivibrio halodurans</name>
    <dbReference type="NCBI Taxonomy" id="2039722"/>
    <lineage>
        <taxon>Bacteria</taxon>
        <taxon>Pseudomonadati</taxon>
        <taxon>Pseudomonadota</taxon>
        <taxon>Alphaproteobacteria</taxon>
        <taxon>Rhodospirillales</taxon>
        <taxon>Rhodospirillaceae</taxon>
        <taxon>Marivibrio</taxon>
    </lineage>
</organism>
<dbReference type="GO" id="GO:0006744">
    <property type="term" value="P:ubiquinone biosynthetic process"/>
    <property type="evidence" value="ECO:0007669"/>
    <property type="project" value="UniProtKB-UniPathway"/>
</dbReference>
<dbReference type="Proteomes" id="UP000672602">
    <property type="component" value="Unassembled WGS sequence"/>
</dbReference>
<dbReference type="SUPFAM" id="SSF51905">
    <property type="entry name" value="FAD/NAD(P)-binding domain"/>
    <property type="match status" value="1"/>
</dbReference>
<keyword evidence="6" id="KW-0560">Oxidoreductase</keyword>
<comment type="pathway">
    <text evidence="2">Cofactor biosynthesis; ubiquinone biosynthesis.</text>
</comment>
<dbReference type="GO" id="GO:0016705">
    <property type="term" value="F:oxidoreductase activity, acting on paired donors, with incorporation or reduction of molecular oxygen"/>
    <property type="evidence" value="ECO:0007669"/>
    <property type="project" value="InterPro"/>
</dbReference>
<dbReference type="GO" id="GO:0110142">
    <property type="term" value="C:ubiquinone biosynthesis complex"/>
    <property type="evidence" value="ECO:0007669"/>
    <property type="project" value="UniProtKB-ARBA"/>
</dbReference>
<dbReference type="PANTHER" id="PTHR43876">
    <property type="entry name" value="UBIQUINONE BIOSYNTHESIS MONOOXYGENASE COQ6, MITOCHONDRIAL"/>
    <property type="match status" value="1"/>
</dbReference>
<dbReference type="PANTHER" id="PTHR43876:SF7">
    <property type="entry name" value="UBIQUINONE BIOSYNTHESIS MONOOXYGENASE COQ6, MITOCHONDRIAL"/>
    <property type="match status" value="1"/>
</dbReference>
<name>A0A8J7S0K4_9PROT</name>
<keyword evidence="10" id="KW-1185">Reference proteome</keyword>
<feature type="domain" description="FAD-binding" evidence="8">
    <location>
        <begin position="2"/>
        <end position="331"/>
    </location>
</feature>
<comment type="caution">
    <text evidence="9">The sequence shown here is derived from an EMBL/GenBank/DDBJ whole genome shotgun (WGS) entry which is preliminary data.</text>
</comment>
<evidence type="ECO:0000313" key="9">
    <source>
        <dbReference type="EMBL" id="MBP5858110.1"/>
    </source>
</evidence>
<dbReference type="EMBL" id="JAGMWN010000006">
    <property type="protein sequence ID" value="MBP5858110.1"/>
    <property type="molecule type" value="Genomic_DNA"/>
</dbReference>
<dbReference type="Gene3D" id="3.50.50.60">
    <property type="entry name" value="FAD/NAD(P)-binding domain"/>
    <property type="match status" value="2"/>
</dbReference>
<dbReference type="FunFam" id="3.50.50.60:FF:000021">
    <property type="entry name" value="Ubiquinone biosynthesis monooxygenase COQ6"/>
    <property type="match status" value="1"/>
</dbReference>
<reference evidence="9" key="1">
    <citation type="submission" date="2021-04" db="EMBL/GenBank/DDBJ databases">
        <authorList>
            <person name="Zhang D.-C."/>
        </authorList>
    </citation>
    <scope>NUCLEOTIDE SEQUENCE</scope>
    <source>
        <strain evidence="9">CGMCC 1.15697</strain>
    </source>
</reference>
<dbReference type="InterPro" id="IPR036188">
    <property type="entry name" value="FAD/NAD-bd_sf"/>
</dbReference>
<sequence length="419" mass="45313">MVGLTLAVALARAGLSVAVVDRETPAEVAALDYDGRASAIALGSKRVFDGIGLWPRIAAEASPIHDIRVADGHPLRGVSPLFLHYDHRAVGDEPFGWILENRVIRQGLHALAEEVAAETGRLRLIAPASVERIERPGERFDAAQSDAGPANAGRANAGLASAHLNDGRRIDANLAIAADGKFSRQREAAGIRVTGWRYDQVSIVCTVRHARDHRGTAVELFLPGGPFAMLPMTGNRSNVVWSERADLAERYLAMDEADFMAELSRRFGDWLGDIELVGPRFSYPLSLGHAERYVAHRFALIGDAAHAIHPIAGQGLNMGLRDVAAMAEVLVDARRLGLDIGALDVLAGYERWRRFDNVLLAAVTDGLTRLFSNDSAPLRAARDLGLAAVNRTPPAKRFLMRHAMGLVGDLPRLVRGEAL</sequence>
<dbReference type="InterPro" id="IPR018168">
    <property type="entry name" value="Ubi_Hdrlase_CS"/>
</dbReference>
<evidence type="ECO:0000313" key="10">
    <source>
        <dbReference type="Proteomes" id="UP000672602"/>
    </source>
</evidence>
<evidence type="ECO:0000256" key="3">
    <source>
        <dbReference type="ARBA" id="ARBA00005349"/>
    </source>
</evidence>
<keyword evidence="7" id="KW-0503">Monooxygenase</keyword>
<dbReference type="Pfam" id="PF01494">
    <property type="entry name" value="FAD_binding_3"/>
    <property type="match status" value="1"/>
</dbReference>
<evidence type="ECO:0000256" key="6">
    <source>
        <dbReference type="ARBA" id="ARBA00023002"/>
    </source>
</evidence>
<dbReference type="UniPathway" id="UPA00232"/>
<dbReference type="InterPro" id="IPR051205">
    <property type="entry name" value="UbiH/COQ6_monooxygenase"/>
</dbReference>
<keyword evidence="4" id="KW-0285">Flavoprotein</keyword>